<keyword evidence="1" id="KW-0812">Transmembrane</keyword>
<feature type="transmembrane region" description="Helical" evidence="1">
    <location>
        <begin position="7"/>
        <end position="28"/>
    </location>
</feature>
<reference evidence="2" key="1">
    <citation type="submission" date="2015-10" db="EMBL/GenBank/DDBJ databases">
        <authorList>
            <person name="Gilbert D.G."/>
        </authorList>
    </citation>
    <scope>NUCLEOTIDE SEQUENCE</scope>
</reference>
<keyword evidence="1" id="KW-1133">Transmembrane helix</keyword>
<dbReference type="EMBL" id="CZQE01000379">
    <property type="protein sequence ID" value="CUS46583.1"/>
    <property type="molecule type" value="Genomic_DNA"/>
</dbReference>
<gene>
    <name evidence="2" type="ORF">MGWOODY_Smn2561</name>
</gene>
<proteinExistence type="predicted"/>
<dbReference type="AlphaFoldDB" id="A0A160TNW4"/>
<keyword evidence="1" id="KW-0472">Membrane</keyword>
<evidence type="ECO:0000256" key="1">
    <source>
        <dbReference type="SAM" id="Phobius"/>
    </source>
</evidence>
<evidence type="ECO:0000313" key="2">
    <source>
        <dbReference type="EMBL" id="CUS46583.1"/>
    </source>
</evidence>
<protein>
    <submittedName>
        <fullName evidence="2">Uncharacterized protein</fullName>
    </submittedName>
</protein>
<sequence>MRNRPSLPEWVWAAVNVVFVIIAGLLFFSIDDPVLGTLALAATLIAGELTARLASHWVRQRTEDDR</sequence>
<feature type="transmembrane region" description="Helical" evidence="1">
    <location>
        <begin position="34"/>
        <end position="51"/>
    </location>
</feature>
<name>A0A160TNW4_9ZZZZ</name>
<accession>A0A160TNW4</accession>
<organism evidence="2">
    <name type="scientific">hydrothermal vent metagenome</name>
    <dbReference type="NCBI Taxonomy" id="652676"/>
    <lineage>
        <taxon>unclassified sequences</taxon>
        <taxon>metagenomes</taxon>
        <taxon>ecological metagenomes</taxon>
    </lineage>
</organism>